<name>A0A2T9YAB8_9FUNG</name>
<comment type="caution">
    <text evidence="1">The sequence shown here is derived from an EMBL/GenBank/DDBJ whole genome shotgun (WGS) entry which is preliminary data.</text>
</comment>
<keyword evidence="2" id="KW-1185">Reference proteome</keyword>
<dbReference type="Proteomes" id="UP000245383">
    <property type="component" value="Unassembled WGS sequence"/>
</dbReference>
<evidence type="ECO:0000313" key="2">
    <source>
        <dbReference type="Proteomes" id="UP000245383"/>
    </source>
</evidence>
<organism evidence="1 2">
    <name type="scientific">Smittium simulii</name>
    <dbReference type="NCBI Taxonomy" id="133385"/>
    <lineage>
        <taxon>Eukaryota</taxon>
        <taxon>Fungi</taxon>
        <taxon>Fungi incertae sedis</taxon>
        <taxon>Zoopagomycota</taxon>
        <taxon>Kickxellomycotina</taxon>
        <taxon>Harpellomycetes</taxon>
        <taxon>Harpellales</taxon>
        <taxon>Legeriomycetaceae</taxon>
        <taxon>Smittium</taxon>
    </lineage>
</organism>
<accession>A0A2T9YAB8</accession>
<evidence type="ECO:0008006" key="3">
    <source>
        <dbReference type="Google" id="ProtNLM"/>
    </source>
</evidence>
<dbReference type="AlphaFoldDB" id="A0A2T9YAB8"/>
<gene>
    <name evidence="1" type="ORF">BB561_005450</name>
</gene>
<sequence>MSATSKNHLDNYTSISQQPYLFDDLLSIKCKNAKKSVFTFQDVLFFSYFPTFDDPVPYNFKPKKEHPNSTASTEKSVFFNFFDYLCNNLEKTFFSKEQPVHHLDTFNVANFMQDSHYLSHKQFYNSTKSGPVTTINSIPTLDSQQEKNRGLGVKRSFLERWKKPNTLKDQKSNINPTNLSVAYTFDDHLSKNINVTTHQTISQSVSQSVLTDVHKHFNRNEFIKSAKKDGCVQIKEYTGYVSKSRIPEPLVPFYTILFQNYISSNSEYTLNISGSLKNLLTDMFTTKNLTYGMFDSVLECVLEMIYTNVYIPNISLKK</sequence>
<dbReference type="InterPro" id="IPR036305">
    <property type="entry name" value="RGS_sf"/>
</dbReference>
<protein>
    <recommendedName>
        <fullName evidence="3">RGS domain-containing protein</fullName>
    </recommendedName>
</protein>
<dbReference type="SUPFAM" id="SSF48097">
    <property type="entry name" value="Regulator of G-protein signaling, RGS"/>
    <property type="match status" value="1"/>
</dbReference>
<reference evidence="1 2" key="1">
    <citation type="journal article" date="2018" name="MBio">
        <title>Comparative Genomics Reveals the Core Gene Toolbox for the Fungus-Insect Symbiosis.</title>
        <authorList>
            <person name="Wang Y."/>
            <person name="Stata M."/>
            <person name="Wang W."/>
            <person name="Stajich J.E."/>
            <person name="White M.M."/>
            <person name="Moncalvo J.M."/>
        </authorList>
    </citation>
    <scope>NUCLEOTIDE SEQUENCE [LARGE SCALE GENOMIC DNA]</scope>
    <source>
        <strain evidence="1 2">SWE-8-4</strain>
    </source>
</reference>
<dbReference type="OrthoDB" id="196547at2759"/>
<dbReference type="EMBL" id="MBFR01000326">
    <property type="protein sequence ID" value="PVU89280.1"/>
    <property type="molecule type" value="Genomic_DNA"/>
</dbReference>
<evidence type="ECO:0000313" key="1">
    <source>
        <dbReference type="EMBL" id="PVU89280.1"/>
    </source>
</evidence>
<proteinExistence type="predicted"/>